<keyword evidence="8 9" id="KW-0051">Antiviral defense</keyword>
<dbReference type="NCBIfam" id="TIGR01573">
    <property type="entry name" value="cas2"/>
    <property type="match status" value="1"/>
</dbReference>
<dbReference type="InterPro" id="IPR019199">
    <property type="entry name" value="Virulence_VapD/CRISPR_Cas2"/>
</dbReference>
<dbReference type="EC" id="3.1.-.-" evidence="9"/>
<dbReference type="GO" id="GO:0051607">
    <property type="term" value="P:defense response to virus"/>
    <property type="evidence" value="ECO:0007669"/>
    <property type="project" value="UniProtKB-UniRule"/>
</dbReference>
<keyword evidence="3 9" id="KW-0540">Nuclease</keyword>
<keyword evidence="4 9" id="KW-0479">Metal-binding</keyword>
<keyword evidence="7 9" id="KW-0460">Magnesium</keyword>
<comment type="subunit">
    <text evidence="9">Homodimer, forms a heterotetramer with a Cas1 homodimer.</text>
</comment>
<evidence type="ECO:0000256" key="4">
    <source>
        <dbReference type="ARBA" id="ARBA00022723"/>
    </source>
</evidence>
<comment type="function">
    <text evidence="9">CRISPR (clustered regularly interspaced short palindromic repeat), is an adaptive immune system that provides protection against mobile genetic elements (viruses, transposable elements and conjugative plasmids). CRISPR clusters contain sequences complementary to antecedent mobile elements and target invading nucleic acids. CRISPR clusters are transcribed and processed into CRISPR RNA (crRNA). Functions as a ssRNA-specific endoribonuclease. Involved in the integration of spacer DNA into the CRISPR cassette.</text>
</comment>
<feature type="binding site" evidence="9">
    <location>
        <position position="74"/>
    </location>
    <ligand>
        <name>Mg(2+)</name>
        <dbReference type="ChEBI" id="CHEBI:18420"/>
        <note>catalytic</note>
    </ligand>
</feature>
<gene>
    <name evidence="9 10" type="primary">cas2</name>
    <name evidence="10" type="ORF">DHW31_12060</name>
</gene>
<sequence length="164" mass="19242">MYNNQVMAKKQEIGFVEKMKKFSRAGMPHPHSPNRNVGNLDELPTLEERIERIFKIIKQNNRPANHMIFFVMYDIESTKVRNQIAKYLLREGCARVQKSIFLADLPLDTYNRMRSELAQVQECYENQDSILIVPISTDYLQSMKVIGQTLDVDLILKNRNTLFF</sequence>
<dbReference type="GO" id="GO:0016787">
    <property type="term" value="F:hydrolase activity"/>
    <property type="evidence" value="ECO:0007669"/>
    <property type="project" value="UniProtKB-KW"/>
</dbReference>
<dbReference type="SUPFAM" id="SSF143430">
    <property type="entry name" value="TTP0101/SSO1404-like"/>
    <property type="match status" value="1"/>
</dbReference>
<dbReference type="EMBL" id="DPVG01000448">
    <property type="protein sequence ID" value="HCK25477.1"/>
    <property type="molecule type" value="Genomic_DNA"/>
</dbReference>
<dbReference type="PANTHER" id="PTHR34405">
    <property type="entry name" value="CRISPR-ASSOCIATED ENDORIBONUCLEASE CAS2"/>
    <property type="match status" value="1"/>
</dbReference>
<comment type="cofactor">
    <cofactor evidence="1 9">
        <name>Mg(2+)</name>
        <dbReference type="ChEBI" id="CHEBI:18420"/>
    </cofactor>
</comment>
<keyword evidence="5 9" id="KW-0255">Endonuclease</keyword>
<comment type="caution">
    <text evidence="10">The sequence shown here is derived from an EMBL/GenBank/DDBJ whole genome shotgun (WGS) entry which is preliminary data.</text>
</comment>
<dbReference type="CDD" id="cd09725">
    <property type="entry name" value="Cas2_I_II_III"/>
    <property type="match status" value="1"/>
</dbReference>
<evidence type="ECO:0000256" key="9">
    <source>
        <dbReference type="HAMAP-Rule" id="MF_01471"/>
    </source>
</evidence>
<evidence type="ECO:0000256" key="6">
    <source>
        <dbReference type="ARBA" id="ARBA00022801"/>
    </source>
</evidence>
<evidence type="ECO:0000256" key="3">
    <source>
        <dbReference type="ARBA" id="ARBA00022722"/>
    </source>
</evidence>
<dbReference type="InterPro" id="IPR021127">
    <property type="entry name" value="CRISPR_associated_Cas2"/>
</dbReference>
<name>A0A3D2SGW8_9BACE</name>
<dbReference type="Pfam" id="PF09827">
    <property type="entry name" value="CRISPR_Cas2"/>
    <property type="match status" value="1"/>
</dbReference>
<evidence type="ECO:0000256" key="5">
    <source>
        <dbReference type="ARBA" id="ARBA00022759"/>
    </source>
</evidence>
<dbReference type="GO" id="GO:0043571">
    <property type="term" value="P:maintenance of CRISPR repeat elements"/>
    <property type="evidence" value="ECO:0007669"/>
    <property type="project" value="UniProtKB-UniRule"/>
</dbReference>
<evidence type="ECO:0000256" key="7">
    <source>
        <dbReference type="ARBA" id="ARBA00022842"/>
    </source>
</evidence>
<dbReference type="Proteomes" id="UP000263098">
    <property type="component" value="Unassembled WGS sequence"/>
</dbReference>
<keyword evidence="6 9" id="KW-0378">Hydrolase</keyword>
<dbReference type="GO" id="GO:0004521">
    <property type="term" value="F:RNA endonuclease activity"/>
    <property type="evidence" value="ECO:0007669"/>
    <property type="project" value="InterPro"/>
</dbReference>
<evidence type="ECO:0000256" key="1">
    <source>
        <dbReference type="ARBA" id="ARBA00001946"/>
    </source>
</evidence>
<dbReference type="Gene3D" id="3.30.70.240">
    <property type="match status" value="1"/>
</dbReference>
<organism evidence="10 11">
    <name type="scientific">Bacteroides graminisolvens</name>
    <dbReference type="NCBI Taxonomy" id="477666"/>
    <lineage>
        <taxon>Bacteria</taxon>
        <taxon>Pseudomonadati</taxon>
        <taxon>Bacteroidota</taxon>
        <taxon>Bacteroidia</taxon>
        <taxon>Bacteroidales</taxon>
        <taxon>Bacteroidaceae</taxon>
        <taxon>Bacteroides</taxon>
    </lineage>
</organism>
<evidence type="ECO:0000256" key="8">
    <source>
        <dbReference type="ARBA" id="ARBA00023118"/>
    </source>
</evidence>
<reference evidence="10 11" key="1">
    <citation type="journal article" date="2018" name="Nat. Biotechnol.">
        <title>A standardized bacterial taxonomy based on genome phylogeny substantially revises the tree of life.</title>
        <authorList>
            <person name="Parks D.H."/>
            <person name="Chuvochina M."/>
            <person name="Waite D.W."/>
            <person name="Rinke C."/>
            <person name="Skarshewski A."/>
            <person name="Chaumeil P.A."/>
            <person name="Hugenholtz P."/>
        </authorList>
    </citation>
    <scope>NUCLEOTIDE SEQUENCE [LARGE SCALE GENOMIC DNA]</scope>
    <source>
        <strain evidence="10">UBA9667</strain>
    </source>
</reference>
<evidence type="ECO:0000313" key="10">
    <source>
        <dbReference type="EMBL" id="HCK25477.1"/>
    </source>
</evidence>
<proteinExistence type="inferred from homology"/>
<protein>
    <recommendedName>
        <fullName evidence="9">CRISPR-associated endoribonuclease Cas2</fullName>
        <ecNumber evidence="9">3.1.-.-</ecNumber>
    </recommendedName>
</protein>
<evidence type="ECO:0000313" key="11">
    <source>
        <dbReference type="Proteomes" id="UP000263098"/>
    </source>
</evidence>
<evidence type="ECO:0000256" key="2">
    <source>
        <dbReference type="ARBA" id="ARBA00009959"/>
    </source>
</evidence>
<comment type="similarity">
    <text evidence="2 9">Belongs to the CRISPR-associated endoribonuclease Cas2 protein family.</text>
</comment>
<accession>A0A3D2SGW8</accession>
<dbReference type="HAMAP" id="MF_01471">
    <property type="entry name" value="Cas2"/>
    <property type="match status" value="1"/>
</dbReference>
<dbReference type="GO" id="GO:0046872">
    <property type="term" value="F:metal ion binding"/>
    <property type="evidence" value="ECO:0007669"/>
    <property type="project" value="UniProtKB-UniRule"/>
</dbReference>
<dbReference type="AlphaFoldDB" id="A0A3D2SGW8"/>
<dbReference type="PANTHER" id="PTHR34405:SF3">
    <property type="entry name" value="CRISPR-ASSOCIATED ENDORIBONUCLEASE CAS2 3"/>
    <property type="match status" value="1"/>
</dbReference>